<comment type="pathway">
    <text evidence="1">Carbohydrate biosynthesis; Calvin cycle.</text>
</comment>
<dbReference type="PANTHER" id="PTHR11556:SF1">
    <property type="entry name" value="FRUCTOSE-BISPHOSPHATASE"/>
    <property type="match status" value="1"/>
</dbReference>
<dbReference type="GO" id="GO:0006002">
    <property type="term" value="P:fructose 6-phosphate metabolic process"/>
    <property type="evidence" value="ECO:0007669"/>
    <property type="project" value="TreeGrafter"/>
</dbReference>
<feature type="compositionally biased region" description="Low complexity" evidence="4">
    <location>
        <begin position="24"/>
        <end position="71"/>
    </location>
</feature>
<keyword evidence="3" id="KW-0460">Magnesium</keyword>
<evidence type="ECO:0000256" key="3">
    <source>
        <dbReference type="ARBA" id="ARBA00022842"/>
    </source>
</evidence>
<dbReference type="GO" id="GO:0046872">
    <property type="term" value="F:metal ion binding"/>
    <property type="evidence" value="ECO:0007669"/>
    <property type="project" value="UniProtKB-KW"/>
</dbReference>
<feature type="region of interest" description="Disordered" evidence="4">
    <location>
        <begin position="1"/>
        <end position="71"/>
    </location>
</feature>
<feature type="domain" description="Fructose-1-6-bisphosphatase class I N-terminal" evidence="5">
    <location>
        <begin position="109"/>
        <end position="164"/>
    </location>
</feature>
<dbReference type="Pfam" id="PF00316">
    <property type="entry name" value="FBPase"/>
    <property type="match status" value="1"/>
</dbReference>
<gene>
    <name evidence="6" type="ORF">Rsub_03648</name>
</gene>
<dbReference type="PANTHER" id="PTHR11556">
    <property type="entry name" value="FRUCTOSE-1,6-BISPHOSPHATASE-RELATED"/>
    <property type="match status" value="1"/>
</dbReference>
<organism evidence="6 7">
    <name type="scientific">Raphidocelis subcapitata</name>
    <dbReference type="NCBI Taxonomy" id="307507"/>
    <lineage>
        <taxon>Eukaryota</taxon>
        <taxon>Viridiplantae</taxon>
        <taxon>Chlorophyta</taxon>
        <taxon>core chlorophytes</taxon>
        <taxon>Chlorophyceae</taxon>
        <taxon>CS clade</taxon>
        <taxon>Sphaeropleales</taxon>
        <taxon>Selenastraceae</taxon>
        <taxon>Raphidocelis</taxon>
    </lineage>
</organism>
<dbReference type="Proteomes" id="UP000247498">
    <property type="component" value="Unassembled WGS sequence"/>
</dbReference>
<evidence type="ECO:0000256" key="2">
    <source>
        <dbReference type="ARBA" id="ARBA00022723"/>
    </source>
</evidence>
<sequence>MRQLTARPAKTAAAAPRRAAPELGSARPRAAAASSVPVAAPAPAARARPAPRRGSAPAAASGAPPAGAGAPSVTAVEGLNTWLFREEAAGRTDRDLALISSLVARAPLLDLIANDIFTAAVANCGRTSITVSEEEEDPVAVDVVSGGKYIVAFDPIDGSSNLAGGLATRGPTAEERILEAVPQSTHEKSPMFVGSASEVRRLQAFLRARKGAAAAAP</sequence>
<reference evidence="6 7" key="1">
    <citation type="journal article" date="2018" name="Sci. Rep.">
        <title>Raphidocelis subcapitata (=Pseudokirchneriella subcapitata) provides an insight into genome evolution and environmental adaptations in the Sphaeropleales.</title>
        <authorList>
            <person name="Suzuki S."/>
            <person name="Yamaguchi H."/>
            <person name="Nakajima N."/>
            <person name="Kawachi M."/>
        </authorList>
    </citation>
    <scope>NUCLEOTIDE SEQUENCE [LARGE SCALE GENOMIC DNA]</scope>
    <source>
        <strain evidence="6 7">NIES-35</strain>
    </source>
</reference>
<keyword evidence="7" id="KW-1185">Reference proteome</keyword>
<dbReference type="GO" id="GO:0042132">
    <property type="term" value="F:fructose 1,6-bisphosphate 1-phosphatase activity"/>
    <property type="evidence" value="ECO:0007669"/>
    <property type="project" value="TreeGrafter"/>
</dbReference>
<evidence type="ECO:0000259" key="5">
    <source>
        <dbReference type="Pfam" id="PF00316"/>
    </source>
</evidence>
<evidence type="ECO:0000313" key="6">
    <source>
        <dbReference type="EMBL" id="GBF91328.1"/>
    </source>
</evidence>
<dbReference type="GO" id="GO:0005986">
    <property type="term" value="P:sucrose biosynthetic process"/>
    <property type="evidence" value="ECO:0007669"/>
    <property type="project" value="TreeGrafter"/>
</dbReference>
<dbReference type="Gene3D" id="3.30.540.10">
    <property type="entry name" value="Fructose-1,6-Bisphosphatase, subunit A, domain 1"/>
    <property type="match status" value="1"/>
</dbReference>
<dbReference type="STRING" id="307507.A0A2V0NUL2"/>
<feature type="compositionally biased region" description="Low complexity" evidence="4">
    <location>
        <begin position="1"/>
        <end position="18"/>
    </location>
</feature>
<comment type="caution">
    <text evidence="6">The sequence shown here is derived from an EMBL/GenBank/DDBJ whole genome shotgun (WGS) entry which is preliminary data.</text>
</comment>
<dbReference type="Gene3D" id="3.40.190.80">
    <property type="match status" value="1"/>
</dbReference>
<dbReference type="GO" id="GO:0006000">
    <property type="term" value="P:fructose metabolic process"/>
    <property type="evidence" value="ECO:0007669"/>
    <property type="project" value="TreeGrafter"/>
</dbReference>
<dbReference type="GO" id="GO:0030388">
    <property type="term" value="P:fructose 1,6-bisphosphate metabolic process"/>
    <property type="evidence" value="ECO:0007669"/>
    <property type="project" value="TreeGrafter"/>
</dbReference>
<protein>
    <recommendedName>
        <fullName evidence="5">Fructose-1-6-bisphosphatase class I N-terminal domain-containing protein</fullName>
    </recommendedName>
</protein>
<accession>A0A2V0NUL2</accession>
<dbReference type="InterPro" id="IPR033391">
    <property type="entry name" value="FBPase_N"/>
</dbReference>
<name>A0A2V0NUL2_9CHLO</name>
<dbReference type="InParanoid" id="A0A2V0NUL2"/>
<dbReference type="AlphaFoldDB" id="A0A2V0NUL2"/>
<dbReference type="GO" id="GO:0006094">
    <property type="term" value="P:gluconeogenesis"/>
    <property type="evidence" value="ECO:0007669"/>
    <property type="project" value="TreeGrafter"/>
</dbReference>
<dbReference type="GO" id="GO:0005829">
    <property type="term" value="C:cytosol"/>
    <property type="evidence" value="ECO:0007669"/>
    <property type="project" value="TreeGrafter"/>
</dbReference>
<keyword evidence="2" id="KW-0479">Metal-binding</keyword>
<evidence type="ECO:0000256" key="4">
    <source>
        <dbReference type="SAM" id="MobiDB-lite"/>
    </source>
</evidence>
<proteinExistence type="predicted"/>
<dbReference type="EMBL" id="BDRX01000023">
    <property type="protein sequence ID" value="GBF91328.1"/>
    <property type="molecule type" value="Genomic_DNA"/>
</dbReference>
<evidence type="ECO:0000313" key="7">
    <source>
        <dbReference type="Proteomes" id="UP000247498"/>
    </source>
</evidence>
<dbReference type="InterPro" id="IPR000146">
    <property type="entry name" value="FBPase_class-1"/>
</dbReference>
<evidence type="ECO:0000256" key="1">
    <source>
        <dbReference type="ARBA" id="ARBA00005215"/>
    </source>
</evidence>
<dbReference type="SUPFAM" id="SSF56655">
    <property type="entry name" value="Carbohydrate phosphatase"/>
    <property type="match status" value="2"/>
</dbReference>